<accession>A0A2I0V4P5</accession>
<dbReference type="Proteomes" id="UP000234956">
    <property type="component" value="Unassembled WGS sequence"/>
</dbReference>
<feature type="coiled-coil region" evidence="1">
    <location>
        <begin position="23"/>
        <end position="72"/>
    </location>
</feature>
<feature type="compositionally biased region" description="Basic and acidic residues" evidence="2">
    <location>
        <begin position="142"/>
        <end position="153"/>
    </location>
</feature>
<evidence type="ECO:0000256" key="1">
    <source>
        <dbReference type="SAM" id="Coils"/>
    </source>
</evidence>
<evidence type="ECO:0000313" key="4">
    <source>
        <dbReference type="Proteomes" id="UP000234956"/>
    </source>
</evidence>
<evidence type="ECO:0008006" key="5">
    <source>
        <dbReference type="Google" id="ProtNLM"/>
    </source>
</evidence>
<dbReference type="EMBL" id="PDFK01000001">
    <property type="protein sequence ID" value="PKU53248.1"/>
    <property type="molecule type" value="Genomic_DNA"/>
</dbReference>
<name>A0A2I0V4P5_9BACI</name>
<gene>
    <name evidence="3" type="ORF">CRI88_02695</name>
</gene>
<evidence type="ECO:0000256" key="2">
    <source>
        <dbReference type="SAM" id="MobiDB-lite"/>
    </source>
</evidence>
<keyword evidence="1" id="KW-0175">Coiled coil</keyword>
<reference evidence="3 4" key="1">
    <citation type="submission" date="2017-10" db="EMBL/GenBank/DDBJ databases">
        <title>Draft genome of Lysinibacillus fusiformis strain Juneja, a laboratory-derived pathogen of Drosophila melanogaster.</title>
        <authorList>
            <person name="Smith B.R."/>
            <person name="Unckless R.L."/>
        </authorList>
    </citation>
    <scope>NUCLEOTIDE SEQUENCE [LARGE SCALE GENOMIC DNA]</scope>
    <source>
        <strain evidence="3 4">Juneja</strain>
    </source>
</reference>
<comment type="caution">
    <text evidence="3">The sequence shown here is derived from an EMBL/GenBank/DDBJ whole genome shotgun (WGS) entry which is preliminary data.</text>
</comment>
<evidence type="ECO:0000313" key="3">
    <source>
        <dbReference type="EMBL" id="PKU53248.1"/>
    </source>
</evidence>
<proteinExistence type="predicted"/>
<dbReference type="RefSeq" id="WP_036124194.1">
    <property type="nucleotide sequence ID" value="NZ_PDFK01000001.1"/>
</dbReference>
<sequence>MTTILIALLFFLQLLSFYFLIILNTKLAKFKDLEKKQERLMREMDDTITAYLAEMKDENDRLIKELQNVKQPEIAASSLQQIEQSVTPMEQSSSDLTQGTKSDSSLSLDKDSRIYVPKKIVANAYSRQQHTGAKKAQAVPSPKEEMASLPEKEKMLTVEQQALELTKQGKSVEEIAKQLQKGKTEIELLLKFHH</sequence>
<feature type="region of interest" description="Disordered" evidence="2">
    <location>
        <begin position="80"/>
        <end position="107"/>
    </location>
</feature>
<protein>
    <recommendedName>
        <fullName evidence="5">Coupling factor for flagellin transcription and translation</fullName>
    </recommendedName>
</protein>
<feature type="compositionally biased region" description="Polar residues" evidence="2">
    <location>
        <begin position="80"/>
        <end position="100"/>
    </location>
</feature>
<organism evidence="3 4">
    <name type="scientific">Lysinibacillus fusiformis</name>
    <dbReference type="NCBI Taxonomy" id="28031"/>
    <lineage>
        <taxon>Bacteria</taxon>
        <taxon>Bacillati</taxon>
        <taxon>Bacillota</taxon>
        <taxon>Bacilli</taxon>
        <taxon>Bacillales</taxon>
        <taxon>Bacillaceae</taxon>
        <taxon>Lysinibacillus</taxon>
    </lineage>
</organism>
<dbReference type="AlphaFoldDB" id="A0A2I0V4P5"/>
<feature type="region of interest" description="Disordered" evidence="2">
    <location>
        <begin position="127"/>
        <end position="153"/>
    </location>
</feature>